<dbReference type="RefSeq" id="WP_120555022.1">
    <property type="nucleotide sequence ID" value="NZ_RAWK01000044.1"/>
</dbReference>
<dbReference type="Proteomes" id="UP000267003">
    <property type="component" value="Unassembled WGS sequence"/>
</dbReference>
<accession>A0A3A8QR73</accession>
<dbReference type="AlphaFoldDB" id="A0A3A8QR73"/>
<name>A0A3A8QR73_9BACT</name>
<reference evidence="3" key="1">
    <citation type="submission" date="2018-09" db="EMBL/GenBank/DDBJ databases">
        <authorList>
            <person name="Livingstone P.G."/>
            <person name="Whitworth D.E."/>
        </authorList>
    </citation>
    <scope>NUCLEOTIDE SEQUENCE [LARGE SCALE GENOMIC DNA]</scope>
    <source>
        <strain evidence="3">AB050A</strain>
    </source>
</reference>
<feature type="compositionally biased region" description="Basic residues" evidence="1">
    <location>
        <begin position="20"/>
        <end position="29"/>
    </location>
</feature>
<organism evidence="2 3">
    <name type="scientific">Corallococcus aberystwythensis</name>
    <dbReference type="NCBI Taxonomy" id="2316722"/>
    <lineage>
        <taxon>Bacteria</taxon>
        <taxon>Pseudomonadati</taxon>
        <taxon>Myxococcota</taxon>
        <taxon>Myxococcia</taxon>
        <taxon>Myxococcales</taxon>
        <taxon>Cystobacterineae</taxon>
        <taxon>Myxococcaceae</taxon>
        <taxon>Corallococcus</taxon>
    </lineage>
</organism>
<dbReference type="EMBL" id="RAWK01000044">
    <property type="protein sequence ID" value="RKH70311.1"/>
    <property type="molecule type" value="Genomic_DNA"/>
</dbReference>
<protein>
    <submittedName>
        <fullName evidence="2">Uncharacterized protein</fullName>
    </submittedName>
</protein>
<gene>
    <name evidence="2" type="ORF">D7W81_09500</name>
</gene>
<evidence type="ECO:0000313" key="2">
    <source>
        <dbReference type="EMBL" id="RKH70311.1"/>
    </source>
</evidence>
<sequence length="414" mass="45912">MRREDSSPGRRRTGWSPRRPSPRRGRRSPGLHAEIQIHAKLTHSDDLRFSIGHELAEIADIVQRHPDATQEEINAQMRAGVFQEGAGSAEATSHDRAAAKEMGALYRELQRLQQEQARNGSSEGAVAMARRRAQVDQVLSNMGLDEPAHLERKLGLLTEAGAPPELVKEVQTRHDRARELAEEALAGTGSARDDALRALTGASGAEFERIKALAVKSPRDVMDILRVYYVKHFRKPSNQIAERLAGAKELPNVAEYVETRLKGAQETQARGYPYGFKDKASFDVFKSKLLALLKEYGMPTDDVVVQGGAVTKSPAKDIDIAVRVDAVTYEAIRLRLRVRLADGKELIFDRETKAHINSEWWRERLLDVVWGGMSRKMEASFSQAARGIAGEGISIDVSLVSSADAFDLGPFIRF</sequence>
<evidence type="ECO:0000256" key="1">
    <source>
        <dbReference type="SAM" id="MobiDB-lite"/>
    </source>
</evidence>
<dbReference type="OrthoDB" id="1521695at2"/>
<feature type="region of interest" description="Disordered" evidence="1">
    <location>
        <begin position="1"/>
        <end position="30"/>
    </location>
</feature>
<evidence type="ECO:0000313" key="3">
    <source>
        <dbReference type="Proteomes" id="UP000267003"/>
    </source>
</evidence>
<comment type="caution">
    <text evidence="2">The sequence shown here is derived from an EMBL/GenBank/DDBJ whole genome shotgun (WGS) entry which is preliminary data.</text>
</comment>
<keyword evidence="3" id="KW-1185">Reference proteome</keyword>
<proteinExistence type="predicted"/>